<accession>A0ABM3BWD2</accession>
<protein>
    <submittedName>
        <fullName evidence="2">DNA-directed RNA polymerase subunit beta''-like</fullName>
    </submittedName>
</protein>
<organism evidence="1 2">
    <name type="scientific">Gossypium hirsutum</name>
    <name type="common">Upland cotton</name>
    <name type="synonym">Gossypium mexicanum</name>
    <dbReference type="NCBI Taxonomy" id="3635"/>
    <lineage>
        <taxon>Eukaryota</taxon>
        <taxon>Viridiplantae</taxon>
        <taxon>Streptophyta</taxon>
        <taxon>Embryophyta</taxon>
        <taxon>Tracheophyta</taxon>
        <taxon>Spermatophyta</taxon>
        <taxon>Magnoliopsida</taxon>
        <taxon>eudicotyledons</taxon>
        <taxon>Gunneridae</taxon>
        <taxon>Pentapetalae</taxon>
        <taxon>rosids</taxon>
        <taxon>malvids</taxon>
        <taxon>Malvales</taxon>
        <taxon>Malvaceae</taxon>
        <taxon>Malvoideae</taxon>
        <taxon>Gossypium</taxon>
    </lineage>
</organism>
<dbReference type="Gene3D" id="1.10.150.390">
    <property type="match status" value="1"/>
</dbReference>
<dbReference type="Proteomes" id="UP000818029">
    <property type="component" value="Chromosome A06"/>
</dbReference>
<evidence type="ECO:0000313" key="1">
    <source>
        <dbReference type="Proteomes" id="UP000818029"/>
    </source>
</evidence>
<dbReference type="RefSeq" id="XP_040971360.1">
    <property type="nucleotide sequence ID" value="XM_041115426.1"/>
</dbReference>
<gene>
    <name evidence="2" type="primary">LOC121230523</name>
</gene>
<dbReference type="PANTHER" id="PTHR48443">
    <property type="entry name" value="DNA-DIRECTED RNA POLYMERASE SUBUNIT BETA"/>
    <property type="match status" value="1"/>
</dbReference>
<dbReference type="PANTHER" id="PTHR48443:SF2">
    <property type="entry name" value="DNA-DIRECTED RNA POLYMERASE SUBUNIT BETA"/>
    <property type="match status" value="1"/>
</dbReference>
<keyword evidence="1" id="KW-1185">Reference proteome</keyword>
<reference evidence="1" key="1">
    <citation type="journal article" date="2020" name="Nat. Genet.">
        <title>Genomic diversifications of five Gossypium allopolyploid species and their impact on cotton improvement.</title>
        <authorList>
            <person name="Chen Z.J."/>
            <person name="Sreedasyam A."/>
            <person name="Ando A."/>
            <person name="Song Q."/>
            <person name="De Santiago L.M."/>
            <person name="Hulse-Kemp A.M."/>
            <person name="Ding M."/>
            <person name="Ye W."/>
            <person name="Kirkbride R.C."/>
            <person name="Jenkins J."/>
            <person name="Plott C."/>
            <person name="Lovell J."/>
            <person name="Lin Y.M."/>
            <person name="Vaughn R."/>
            <person name="Liu B."/>
            <person name="Simpson S."/>
            <person name="Scheffler B.E."/>
            <person name="Wen L."/>
            <person name="Saski C.A."/>
            <person name="Grover C.E."/>
            <person name="Hu G."/>
            <person name="Conover J.L."/>
            <person name="Carlson J.W."/>
            <person name="Shu S."/>
            <person name="Boston L.B."/>
            <person name="Williams M."/>
            <person name="Peterson D.G."/>
            <person name="McGee K."/>
            <person name="Jones D.C."/>
            <person name="Wendel J.F."/>
            <person name="Stelly D.M."/>
            <person name="Grimwood J."/>
            <person name="Schmutz J."/>
        </authorList>
    </citation>
    <scope>NUCLEOTIDE SEQUENCE [LARGE SCALE GENOMIC DNA]</scope>
    <source>
        <strain evidence="1">cv. TM-1</strain>
    </source>
</reference>
<proteinExistence type="predicted"/>
<name>A0ABM3BWD2_GOSHI</name>
<reference evidence="2" key="2">
    <citation type="submission" date="2025-08" db="UniProtKB">
        <authorList>
            <consortium name="RefSeq"/>
        </authorList>
    </citation>
    <scope>IDENTIFICATION</scope>
</reference>
<evidence type="ECO:0000313" key="2">
    <source>
        <dbReference type="RefSeq" id="XP_040971360.1"/>
    </source>
</evidence>
<dbReference type="SUPFAM" id="SSF64484">
    <property type="entry name" value="beta and beta-prime subunits of DNA dependent RNA-polymerase"/>
    <property type="match status" value="1"/>
</dbReference>
<sequence length="183" mass="20323">MNLEKRIEGWNECITKILGIPWGFVIGAELTVVQRRLSLVNKIQKKIECLMFFLPRELIGLLRAKRTGHALEEAICYRAILLGIRRASLSTQIFISETSFRETTRVLAKAALRGRIDWFKGLKENVVLGGMIPAGTGFKGLGHKGDSKTIINKCMAQSRDKSQVSVYISNIQSEKGSCSGIGL</sequence>
<dbReference type="GeneID" id="121230523"/>